<feature type="signal peptide" evidence="1">
    <location>
        <begin position="1"/>
        <end position="27"/>
    </location>
</feature>
<dbReference type="Proteomes" id="UP000619512">
    <property type="component" value="Unassembled WGS sequence"/>
</dbReference>
<dbReference type="Pfam" id="PF10988">
    <property type="entry name" value="DUF2807"/>
    <property type="match status" value="1"/>
</dbReference>
<reference evidence="3" key="1">
    <citation type="journal article" date="2014" name="Int. J. Syst. Evol. Microbiol.">
        <title>Complete genome sequence of Corynebacterium casei LMG S-19264T (=DSM 44701T), isolated from a smear-ripened cheese.</title>
        <authorList>
            <consortium name="US DOE Joint Genome Institute (JGI-PGF)"/>
            <person name="Walter F."/>
            <person name="Albersmeier A."/>
            <person name="Kalinowski J."/>
            <person name="Ruckert C."/>
        </authorList>
    </citation>
    <scope>NUCLEOTIDE SEQUENCE</scope>
    <source>
        <strain evidence="3">KCTC 12344</strain>
    </source>
</reference>
<name>A0A4V1AUF9_9BURK</name>
<reference evidence="4 5" key="2">
    <citation type="submission" date="2019-03" db="EMBL/GenBank/DDBJ databases">
        <title>Draft Genome Sequences of Six Type Strains of the Genus Massilia.</title>
        <authorList>
            <person name="Miess H."/>
            <person name="Frediansyhah A."/>
            <person name="Gross H."/>
        </authorList>
    </citation>
    <scope>NUCLEOTIDE SEQUENCE [LARGE SCALE GENOMIC DNA]</scope>
    <source>
        <strain evidence="4 5">DSM 17505</strain>
    </source>
</reference>
<dbReference type="Gene3D" id="2.160.20.120">
    <property type="match status" value="1"/>
</dbReference>
<feature type="chain" id="PRO_5044609910" evidence="1">
    <location>
        <begin position="28"/>
        <end position="253"/>
    </location>
</feature>
<dbReference type="EMBL" id="CP038026">
    <property type="protein sequence ID" value="QBQ39028.1"/>
    <property type="molecule type" value="Genomic_DNA"/>
</dbReference>
<dbReference type="RefSeq" id="WP_134387722.1">
    <property type="nucleotide sequence ID" value="NZ_BMWW01000003.1"/>
</dbReference>
<evidence type="ECO:0000313" key="3">
    <source>
        <dbReference type="EMBL" id="GGY86629.1"/>
    </source>
</evidence>
<protein>
    <submittedName>
        <fullName evidence="3">DUF2807 domain-containing protein</fullName>
    </submittedName>
</protein>
<accession>A0A4V1AUF9</accession>
<reference evidence="3" key="3">
    <citation type="submission" date="2022-12" db="EMBL/GenBank/DDBJ databases">
        <authorList>
            <person name="Sun Q."/>
            <person name="Kim S."/>
        </authorList>
    </citation>
    <scope>NUCLEOTIDE SEQUENCE</scope>
    <source>
        <strain evidence="3">KCTC 12344</strain>
    </source>
</reference>
<evidence type="ECO:0000313" key="6">
    <source>
        <dbReference type="Proteomes" id="UP000619512"/>
    </source>
</evidence>
<organism evidence="3 6">
    <name type="scientific">Pseudoduganella plicata</name>
    <dbReference type="NCBI Taxonomy" id="321984"/>
    <lineage>
        <taxon>Bacteria</taxon>
        <taxon>Pseudomonadati</taxon>
        <taxon>Pseudomonadota</taxon>
        <taxon>Betaproteobacteria</taxon>
        <taxon>Burkholderiales</taxon>
        <taxon>Oxalobacteraceae</taxon>
        <taxon>Telluria group</taxon>
        <taxon>Pseudoduganella</taxon>
    </lineage>
</organism>
<evidence type="ECO:0000256" key="1">
    <source>
        <dbReference type="SAM" id="SignalP"/>
    </source>
</evidence>
<dbReference type="PANTHER" id="PTHR39200:SF1">
    <property type="entry name" value="AUTO-TRANSPORTER ADHESIN HEAD GIN DOMAIN-CONTAINING PROTEIN-RELATED"/>
    <property type="match status" value="1"/>
</dbReference>
<gene>
    <name evidence="4" type="ORF">E1742_24945</name>
    <name evidence="3" type="ORF">GCM10007388_19880</name>
</gene>
<sequence length="253" mass="25364">MSTTPSRSLRTILVATVLLVPVAATQAAPFGWLGGDKVKGSGNVARETRQPGRFHGVSLAVSGQVDVRTGGGEAVTIETDDNVLPLIETVVENGVLQIRAKKNAQLDPRRLKVTVQAPAMDSLGVAGSGSIRADRLRGDKVALALAGSGSIDAGTIEAKSVSIEVAGSGNVRAAGAADSVDVSLAGSGKADAGRLTGREVAANVSGSGVATVTARQALAAAITGSGNIAYYGDPQLSRAVTGSGTVRRLGDAR</sequence>
<keyword evidence="5" id="KW-1185">Reference proteome</keyword>
<evidence type="ECO:0000259" key="2">
    <source>
        <dbReference type="Pfam" id="PF10988"/>
    </source>
</evidence>
<dbReference type="AlphaFoldDB" id="A0A4V1AUF9"/>
<dbReference type="InterPro" id="IPR021255">
    <property type="entry name" value="DUF2807"/>
</dbReference>
<feature type="domain" description="Putative auto-transporter adhesin head GIN" evidence="2">
    <location>
        <begin position="54"/>
        <end position="234"/>
    </location>
</feature>
<evidence type="ECO:0000313" key="5">
    <source>
        <dbReference type="Proteomes" id="UP000294359"/>
    </source>
</evidence>
<dbReference type="EMBL" id="BMWW01000003">
    <property type="protein sequence ID" value="GGY86629.1"/>
    <property type="molecule type" value="Genomic_DNA"/>
</dbReference>
<dbReference type="PANTHER" id="PTHR39200">
    <property type="entry name" value="HYPOTHETICAL EXPORTED PROTEIN"/>
    <property type="match status" value="1"/>
</dbReference>
<dbReference type="OrthoDB" id="8885859at2"/>
<proteinExistence type="predicted"/>
<keyword evidence="1" id="KW-0732">Signal</keyword>
<evidence type="ECO:0000313" key="4">
    <source>
        <dbReference type="EMBL" id="QBQ39028.1"/>
    </source>
</evidence>
<dbReference type="Proteomes" id="UP000294359">
    <property type="component" value="Chromosome"/>
</dbReference>